<reference evidence="3 4" key="1">
    <citation type="journal article" date="2013" name="BMC Genomics">
        <title>Genomics-driven discovery of the pneumocandin biosynthetic gene cluster in the fungus Glarea lozoyensis.</title>
        <authorList>
            <person name="Chen L."/>
            <person name="Yue Q."/>
            <person name="Zhang X."/>
            <person name="Xiang M."/>
            <person name="Wang C."/>
            <person name="Li S."/>
            <person name="Che Y."/>
            <person name="Ortiz-Lopez F.J."/>
            <person name="Bills G.F."/>
            <person name="Liu X."/>
            <person name="An Z."/>
        </authorList>
    </citation>
    <scope>NUCLEOTIDE SEQUENCE [LARGE SCALE GENOMIC DNA]</scope>
    <source>
        <strain evidence="4">ATCC 20868 / MF5171</strain>
    </source>
</reference>
<dbReference type="KEGG" id="glz:GLAREA_07776"/>
<dbReference type="InterPro" id="IPR058257">
    <property type="entry name" value="CorA-like_dom"/>
</dbReference>
<dbReference type="eggNOG" id="ENOG502SJEH">
    <property type="taxonomic scope" value="Eukaryota"/>
</dbReference>
<keyword evidence="1" id="KW-1133">Transmembrane helix</keyword>
<evidence type="ECO:0000259" key="2">
    <source>
        <dbReference type="Pfam" id="PF26616"/>
    </source>
</evidence>
<keyword evidence="1" id="KW-0472">Membrane</keyword>
<name>S3D279_GLAL2</name>
<feature type="transmembrane region" description="Helical" evidence="1">
    <location>
        <begin position="458"/>
        <end position="480"/>
    </location>
</feature>
<accession>S3D279</accession>
<dbReference type="EMBL" id="KE145359">
    <property type="protein sequence ID" value="EPE32642.1"/>
    <property type="molecule type" value="Genomic_DNA"/>
</dbReference>
<keyword evidence="1" id="KW-0812">Transmembrane</keyword>
<sequence length="550" mass="63040">MAAQASNTSRPNLQLPPQFEDSYKDFELYPANILLKNSYEAALQAQRARLDDFSPRLFTKSNSIYVPIREFTGVGNNGGLRRTGNGPNKIIDDNSLKRWLGDATPSSSYATVEDPKCRFIFINGDSSRDPLNITRQMLLRILSYHQVNPAYLDFLFVFGSQNEARGLRFSGFHEQMTFARPSRQLPIPSLRRSGRQYQLTYNLKSVARKMRSNPRGQPIRVPISEMQWSIRQAAIHHQFDVEIGTTLWIVTQGNLDIFERVVQMTAVHGRKEDRAFADGPECFRTSLTTHLLYCYWSIEEWRWYIQWLEDVIDTETGNVLYSARGIKEQHEYRPQDIQSVQYHEDRAKEAIMVLETNTDVLISIRDFYIRLMNPLKIKDFDLATNTTCQESVNAFATKIDDMISDSRMQIARAKLLTQIAADRKNLIIQFLQGQATEKMEGLTRITVKISQASQREAIAMRIITVVTLLYLPATFVSTFFSTDIIKYQNPGGGDESTSDLNSQYMGSFSQVAMDRWLQVTVPLTILTILGAGYAFYKIDQSAKRDIEKLQ</sequence>
<evidence type="ECO:0000313" key="3">
    <source>
        <dbReference type="EMBL" id="EPE32642.1"/>
    </source>
</evidence>
<dbReference type="OMA" id="HLLYCHW"/>
<keyword evidence="4" id="KW-1185">Reference proteome</keyword>
<dbReference type="AlphaFoldDB" id="S3D279"/>
<feature type="transmembrane region" description="Helical" evidence="1">
    <location>
        <begin position="516"/>
        <end position="536"/>
    </location>
</feature>
<proteinExistence type="predicted"/>
<dbReference type="OrthoDB" id="5396681at2759"/>
<dbReference type="RefSeq" id="XP_008080654.1">
    <property type="nucleotide sequence ID" value="XM_008082463.1"/>
</dbReference>
<feature type="domain" description="CorA-like transporter" evidence="2">
    <location>
        <begin position="21"/>
        <end position="319"/>
    </location>
</feature>
<dbReference type="HOGENOM" id="CLU_025521_1_0_1"/>
<dbReference type="Proteomes" id="UP000016922">
    <property type="component" value="Unassembled WGS sequence"/>
</dbReference>
<dbReference type="Gene3D" id="1.20.58.340">
    <property type="entry name" value="Magnesium transport protein CorA, transmembrane region"/>
    <property type="match status" value="1"/>
</dbReference>
<evidence type="ECO:0000256" key="1">
    <source>
        <dbReference type="SAM" id="Phobius"/>
    </source>
</evidence>
<gene>
    <name evidence="3" type="ORF">GLAREA_07776</name>
</gene>
<protein>
    <recommendedName>
        <fullName evidence="2">CorA-like transporter domain-containing protein</fullName>
    </recommendedName>
</protein>
<dbReference type="Pfam" id="PF26616">
    <property type="entry name" value="CorA-like"/>
    <property type="match status" value="1"/>
</dbReference>
<organism evidence="3 4">
    <name type="scientific">Glarea lozoyensis (strain ATCC 20868 / MF5171)</name>
    <dbReference type="NCBI Taxonomy" id="1116229"/>
    <lineage>
        <taxon>Eukaryota</taxon>
        <taxon>Fungi</taxon>
        <taxon>Dikarya</taxon>
        <taxon>Ascomycota</taxon>
        <taxon>Pezizomycotina</taxon>
        <taxon>Leotiomycetes</taxon>
        <taxon>Helotiales</taxon>
        <taxon>Helotiaceae</taxon>
        <taxon>Glarea</taxon>
    </lineage>
</organism>
<dbReference type="STRING" id="1116229.S3D279"/>
<evidence type="ECO:0000313" key="4">
    <source>
        <dbReference type="Proteomes" id="UP000016922"/>
    </source>
</evidence>
<dbReference type="GeneID" id="19466828"/>